<evidence type="ECO:0000259" key="7">
    <source>
        <dbReference type="Pfam" id="PF02687"/>
    </source>
</evidence>
<dbReference type="AlphaFoldDB" id="A0A951J781"/>
<dbReference type="GO" id="GO:0022857">
    <property type="term" value="F:transmembrane transporter activity"/>
    <property type="evidence" value="ECO:0007669"/>
    <property type="project" value="TreeGrafter"/>
</dbReference>
<name>A0A951J781_9BACT</name>
<keyword evidence="4 6" id="KW-1133">Transmembrane helix</keyword>
<gene>
    <name evidence="8" type="ORF">EGN73_22110</name>
</gene>
<dbReference type="PANTHER" id="PTHR30572:SF18">
    <property type="entry name" value="ABC-TYPE MACROLIDE FAMILY EXPORT SYSTEM PERMEASE COMPONENT 2"/>
    <property type="match status" value="1"/>
</dbReference>
<dbReference type="InterPro" id="IPR003838">
    <property type="entry name" value="ABC3_permease_C"/>
</dbReference>
<keyword evidence="2" id="KW-1003">Cell membrane</keyword>
<keyword evidence="5 6" id="KW-0472">Membrane</keyword>
<dbReference type="Pfam" id="PF02687">
    <property type="entry name" value="FtsX"/>
    <property type="match status" value="1"/>
</dbReference>
<evidence type="ECO:0000256" key="3">
    <source>
        <dbReference type="ARBA" id="ARBA00022692"/>
    </source>
</evidence>
<accession>A0A951J781</accession>
<protein>
    <submittedName>
        <fullName evidence="8">FtsX-like permease family protein</fullName>
    </submittedName>
</protein>
<feature type="domain" description="ABC3 transporter permease C-terminal" evidence="7">
    <location>
        <begin position="8"/>
        <end position="118"/>
    </location>
</feature>
<keyword evidence="9" id="KW-1185">Reference proteome</keyword>
<evidence type="ECO:0000256" key="1">
    <source>
        <dbReference type="ARBA" id="ARBA00004651"/>
    </source>
</evidence>
<reference evidence="8 9" key="1">
    <citation type="journal article" date="2020" name="Syst. Appl. Microbiol.">
        <title>Arthrospiribacter ruber gen. nov., sp. nov., a novel bacterium isolated from Arthrospira cultures.</title>
        <authorList>
            <person name="Waleron M."/>
            <person name="Misztak A."/>
            <person name="Waleron M.M."/>
            <person name="Furmaniak M."/>
            <person name="Mrozik A."/>
            <person name="Waleron K."/>
        </authorList>
    </citation>
    <scope>NUCLEOTIDE SEQUENCE [LARGE SCALE GENOMIC DNA]</scope>
    <source>
        <strain evidence="8 9">DPMB0001</strain>
    </source>
</reference>
<feature type="transmembrane region" description="Helical" evidence="6">
    <location>
        <begin position="41"/>
        <end position="71"/>
    </location>
</feature>
<dbReference type="GO" id="GO:0005886">
    <property type="term" value="C:plasma membrane"/>
    <property type="evidence" value="ECO:0007669"/>
    <property type="project" value="UniProtKB-SubCell"/>
</dbReference>
<dbReference type="PROSITE" id="PS51257">
    <property type="entry name" value="PROKAR_LIPOPROTEIN"/>
    <property type="match status" value="1"/>
</dbReference>
<evidence type="ECO:0000256" key="5">
    <source>
        <dbReference type="ARBA" id="ARBA00023136"/>
    </source>
</evidence>
<proteinExistence type="predicted"/>
<dbReference type="Proteomes" id="UP000727490">
    <property type="component" value="Unassembled WGS sequence"/>
</dbReference>
<comment type="caution">
    <text evidence="8">The sequence shown here is derived from an EMBL/GenBank/DDBJ whole genome shotgun (WGS) entry which is preliminary data.</text>
</comment>
<dbReference type="InterPro" id="IPR050250">
    <property type="entry name" value="Macrolide_Exporter_MacB"/>
</dbReference>
<dbReference type="RefSeq" id="WP_219294313.1">
    <property type="nucleotide sequence ID" value="NZ_RPHB01000017.1"/>
</dbReference>
<evidence type="ECO:0000256" key="4">
    <source>
        <dbReference type="ARBA" id="ARBA00022989"/>
    </source>
</evidence>
<feature type="transmembrane region" description="Helical" evidence="6">
    <location>
        <begin position="6"/>
        <end position="29"/>
    </location>
</feature>
<evidence type="ECO:0000256" key="2">
    <source>
        <dbReference type="ARBA" id="ARBA00022475"/>
    </source>
</evidence>
<organism evidence="8 9">
    <name type="scientific">Arthrospiribacter ruber</name>
    <dbReference type="NCBI Taxonomy" id="2487934"/>
    <lineage>
        <taxon>Bacteria</taxon>
        <taxon>Pseudomonadati</taxon>
        <taxon>Bacteroidota</taxon>
        <taxon>Cytophagia</taxon>
        <taxon>Cytophagales</taxon>
        <taxon>Cyclobacteriaceae</taxon>
        <taxon>Arthrospiribacter</taxon>
    </lineage>
</organism>
<feature type="transmembrane region" description="Helical" evidence="6">
    <location>
        <begin position="91"/>
        <end position="111"/>
    </location>
</feature>
<dbReference type="EMBL" id="RPHB01000017">
    <property type="protein sequence ID" value="MBW3470478.1"/>
    <property type="molecule type" value="Genomic_DNA"/>
</dbReference>
<evidence type="ECO:0000313" key="9">
    <source>
        <dbReference type="Proteomes" id="UP000727490"/>
    </source>
</evidence>
<evidence type="ECO:0000313" key="8">
    <source>
        <dbReference type="EMBL" id="MBW3470478.1"/>
    </source>
</evidence>
<evidence type="ECO:0000256" key="6">
    <source>
        <dbReference type="SAM" id="Phobius"/>
    </source>
</evidence>
<keyword evidence="3 6" id="KW-0812">Transmembrane</keyword>
<comment type="subcellular location">
    <subcellularLocation>
        <location evidence="1">Cell membrane</location>
        <topology evidence="1">Multi-pass membrane protein</topology>
    </subcellularLocation>
</comment>
<sequence>MTGRCILIFGIVAIFISCLGLLGMTAFTVSRKVKEIGIRKVLGASIIDVSALISKSFLGLTLIGWIIALPVAWLLMNSWLDNFAYKIDLEWWYFAGAGILTMVIALMTVSFQSIKAALANPVDSLRSE</sequence>
<dbReference type="PANTHER" id="PTHR30572">
    <property type="entry name" value="MEMBRANE COMPONENT OF TRANSPORTER-RELATED"/>
    <property type="match status" value="1"/>
</dbReference>